<keyword evidence="3" id="KW-1185">Reference proteome</keyword>
<feature type="region of interest" description="Disordered" evidence="1">
    <location>
        <begin position="14"/>
        <end position="52"/>
    </location>
</feature>
<reference evidence="2 3" key="1">
    <citation type="submission" date="2015-09" db="EMBL/GenBank/DDBJ databases">
        <title>Atta colombica WGS genome.</title>
        <authorList>
            <person name="Nygaard S."/>
            <person name="Hu H."/>
            <person name="Boomsma J."/>
            <person name="Zhang G."/>
        </authorList>
    </citation>
    <scope>NUCLEOTIDE SEQUENCE [LARGE SCALE GENOMIC DNA]</scope>
    <source>
        <strain evidence="2">Treedump-2</strain>
        <tissue evidence="2">Whole body</tissue>
    </source>
</reference>
<organism evidence="2 3">
    <name type="scientific">Atta colombica</name>
    <dbReference type="NCBI Taxonomy" id="520822"/>
    <lineage>
        <taxon>Eukaryota</taxon>
        <taxon>Metazoa</taxon>
        <taxon>Ecdysozoa</taxon>
        <taxon>Arthropoda</taxon>
        <taxon>Hexapoda</taxon>
        <taxon>Insecta</taxon>
        <taxon>Pterygota</taxon>
        <taxon>Neoptera</taxon>
        <taxon>Endopterygota</taxon>
        <taxon>Hymenoptera</taxon>
        <taxon>Apocrita</taxon>
        <taxon>Aculeata</taxon>
        <taxon>Formicoidea</taxon>
        <taxon>Formicidae</taxon>
        <taxon>Myrmicinae</taxon>
        <taxon>Atta</taxon>
    </lineage>
</organism>
<feature type="compositionally biased region" description="Basic and acidic residues" evidence="1">
    <location>
        <begin position="14"/>
        <end position="42"/>
    </location>
</feature>
<accession>A0A195AVH4</accession>
<dbReference type="Proteomes" id="UP000078540">
    <property type="component" value="Unassembled WGS sequence"/>
</dbReference>
<name>A0A195AVH4_9HYME</name>
<evidence type="ECO:0000256" key="1">
    <source>
        <dbReference type="SAM" id="MobiDB-lite"/>
    </source>
</evidence>
<gene>
    <name evidence="2" type="ORF">ALC53_13688</name>
</gene>
<dbReference type="AlphaFoldDB" id="A0A195AVH4"/>
<evidence type="ECO:0000313" key="2">
    <source>
        <dbReference type="EMBL" id="KYM75974.1"/>
    </source>
</evidence>
<protein>
    <submittedName>
        <fullName evidence="2">Uncharacterized protein</fullName>
    </submittedName>
</protein>
<evidence type="ECO:0000313" key="3">
    <source>
        <dbReference type="Proteomes" id="UP000078540"/>
    </source>
</evidence>
<sequence length="52" mass="6038">MSLEKLCGQDGIRWSDKMTRSGQDRRSLFPDDCPEDRPKDGYENWTSASKEN</sequence>
<dbReference type="EMBL" id="KQ976737">
    <property type="protein sequence ID" value="KYM75974.1"/>
    <property type="molecule type" value="Genomic_DNA"/>
</dbReference>
<proteinExistence type="predicted"/>